<dbReference type="AlphaFoldDB" id="A0A1S8WXT0"/>
<reference evidence="3 4" key="1">
    <citation type="submission" date="2015-03" db="EMBL/GenBank/DDBJ databases">
        <title>Draft genome of the nematode, Opisthorchis viverrini.</title>
        <authorList>
            <person name="Mitreva M."/>
        </authorList>
    </citation>
    <scope>NUCLEOTIDE SEQUENCE [LARGE SCALE GENOMIC DNA]</scope>
    <source>
        <strain evidence="3">Khon Kaen</strain>
    </source>
</reference>
<evidence type="ECO:0000256" key="1">
    <source>
        <dbReference type="SAM" id="MobiDB-lite"/>
    </source>
</evidence>
<feature type="chain" id="PRO_5012910434" evidence="2">
    <location>
        <begin position="20"/>
        <end position="192"/>
    </location>
</feature>
<gene>
    <name evidence="3" type="ORF">X801_04942</name>
</gene>
<proteinExistence type="predicted"/>
<protein>
    <submittedName>
        <fullName evidence="3">Uncharacterized protein</fullName>
    </submittedName>
</protein>
<feature type="signal peptide" evidence="2">
    <location>
        <begin position="1"/>
        <end position="19"/>
    </location>
</feature>
<evidence type="ECO:0000256" key="2">
    <source>
        <dbReference type="SAM" id="SignalP"/>
    </source>
</evidence>
<dbReference type="Proteomes" id="UP000243686">
    <property type="component" value="Unassembled WGS sequence"/>
</dbReference>
<sequence length="192" mass="21184">MNLCVVTIFGGLLCSQVLGNPQLKHFKKDQIDLHSNKIIHISGESSANEKNGLPNSGDESPKLKDKTTNADVSSMKQNKSSTPNTDKADSQNPGNKNSGDNIDRVKIWRPKFEVLGKPPTTDIPSNDPDVGKPSGCPCTYSKLRTLVKSLRNAEYVLEDVLLYLRRTRKLEEFVSSTLSSIDRLLRGKSALM</sequence>
<feature type="region of interest" description="Disordered" evidence="1">
    <location>
        <begin position="42"/>
        <end position="103"/>
    </location>
</feature>
<accession>A0A1S8WXT0</accession>
<evidence type="ECO:0000313" key="4">
    <source>
        <dbReference type="Proteomes" id="UP000243686"/>
    </source>
</evidence>
<organism evidence="3 4">
    <name type="scientific">Opisthorchis viverrini</name>
    <name type="common">Southeast Asian liver fluke</name>
    <dbReference type="NCBI Taxonomy" id="6198"/>
    <lineage>
        <taxon>Eukaryota</taxon>
        <taxon>Metazoa</taxon>
        <taxon>Spiralia</taxon>
        <taxon>Lophotrochozoa</taxon>
        <taxon>Platyhelminthes</taxon>
        <taxon>Trematoda</taxon>
        <taxon>Digenea</taxon>
        <taxon>Opisthorchiida</taxon>
        <taxon>Opisthorchiata</taxon>
        <taxon>Opisthorchiidae</taxon>
        <taxon>Opisthorchis</taxon>
    </lineage>
</organism>
<name>A0A1S8WXT0_OPIVI</name>
<evidence type="ECO:0000313" key="3">
    <source>
        <dbReference type="EMBL" id="OON19194.1"/>
    </source>
</evidence>
<keyword evidence="2" id="KW-0732">Signal</keyword>
<keyword evidence="4" id="KW-1185">Reference proteome</keyword>
<feature type="compositionally biased region" description="Polar residues" evidence="1">
    <location>
        <begin position="43"/>
        <end position="58"/>
    </location>
</feature>
<dbReference type="EMBL" id="KV893526">
    <property type="protein sequence ID" value="OON19194.1"/>
    <property type="molecule type" value="Genomic_DNA"/>
</dbReference>
<feature type="compositionally biased region" description="Polar residues" evidence="1">
    <location>
        <begin position="69"/>
        <end position="100"/>
    </location>
</feature>
<feature type="compositionally biased region" description="Basic and acidic residues" evidence="1">
    <location>
        <begin position="59"/>
        <end position="68"/>
    </location>
</feature>